<evidence type="ECO:0000256" key="5">
    <source>
        <dbReference type="SAM" id="MobiDB-lite"/>
    </source>
</evidence>
<feature type="transmembrane region" description="Helical" evidence="6">
    <location>
        <begin position="20"/>
        <end position="43"/>
    </location>
</feature>
<dbReference type="FunFam" id="3.90.190.10:FF:000102">
    <property type="entry name" value="Receptor-type tyrosine-protein phosphatase"/>
    <property type="match status" value="2"/>
</dbReference>
<dbReference type="Pfam" id="PF00102">
    <property type="entry name" value="Y_phosphatase"/>
    <property type="match status" value="2"/>
</dbReference>
<evidence type="ECO:0000256" key="2">
    <source>
        <dbReference type="ARBA" id="ARBA00022801"/>
    </source>
</evidence>
<dbReference type="GO" id="GO:0004725">
    <property type="term" value="F:protein tyrosine phosphatase activity"/>
    <property type="evidence" value="ECO:0007669"/>
    <property type="project" value="UniProtKB-EC"/>
</dbReference>
<reference evidence="9" key="1">
    <citation type="submission" date="2021-10" db="EMBL/GenBank/DDBJ databases">
        <title>Tropical sea cucumber genome reveals ecological adaptation and Cuvierian tubules defense mechanism.</title>
        <authorList>
            <person name="Chen T."/>
        </authorList>
    </citation>
    <scope>NUCLEOTIDE SEQUENCE</scope>
    <source>
        <strain evidence="9">Nanhai2018</strain>
        <tissue evidence="9">Muscle</tissue>
    </source>
</reference>
<evidence type="ECO:0000313" key="9">
    <source>
        <dbReference type="EMBL" id="KAJ8040628.1"/>
    </source>
</evidence>
<dbReference type="PANTHER" id="PTHR19134:SF531">
    <property type="entry name" value="TYROSINE-PROTEIN PHOSPHATASE LAR"/>
    <property type="match status" value="1"/>
</dbReference>
<dbReference type="PROSITE" id="PS50055">
    <property type="entry name" value="TYR_PHOSPHATASE_PTP"/>
    <property type="match status" value="2"/>
</dbReference>
<keyword evidence="3" id="KW-0904">Protein phosphatase</keyword>
<dbReference type="AlphaFoldDB" id="A0A9Q1C9F1"/>
<evidence type="ECO:0000259" key="8">
    <source>
        <dbReference type="PROSITE" id="PS50056"/>
    </source>
</evidence>
<dbReference type="InterPro" id="IPR050348">
    <property type="entry name" value="Protein-Tyr_Phosphatase"/>
</dbReference>
<keyword evidence="2" id="KW-0378">Hydrolase</keyword>
<feature type="domain" description="Tyrosine specific protein phosphatases" evidence="8">
    <location>
        <begin position="603"/>
        <end position="675"/>
    </location>
</feature>
<organism evidence="9 10">
    <name type="scientific">Holothuria leucospilota</name>
    <name type="common">Black long sea cucumber</name>
    <name type="synonym">Mertensiothuria leucospilota</name>
    <dbReference type="NCBI Taxonomy" id="206669"/>
    <lineage>
        <taxon>Eukaryota</taxon>
        <taxon>Metazoa</taxon>
        <taxon>Echinodermata</taxon>
        <taxon>Eleutherozoa</taxon>
        <taxon>Echinozoa</taxon>
        <taxon>Holothuroidea</taxon>
        <taxon>Aspidochirotacea</taxon>
        <taxon>Aspidochirotida</taxon>
        <taxon>Holothuriidae</taxon>
        <taxon>Holothuria</taxon>
    </lineage>
</organism>
<feature type="domain" description="Tyrosine specific protein phosphatases" evidence="8">
    <location>
        <begin position="311"/>
        <end position="387"/>
    </location>
</feature>
<dbReference type="InterPro" id="IPR029021">
    <property type="entry name" value="Prot-tyrosine_phosphatase-like"/>
</dbReference>
<sequence length="698" mass="82171">MKEFYNSEIFHDFSYLQTLVFILGVVLSLTVVVFLGGIGSKPFDRFSTKRRSRKSRKTKKSRLQEEYTTETLPQEWQKPERVSGLPNYSHPSDPPPNQNHVSRSLKRGTWPNLQEPVQSGNFKWHFREMASTEPSGFKKEFQRLVGADETRCTVASREINKPKNRFRNIKPYDDTRVTLSTGSSSSDYINASYIQGVRPNGVTDQNMYIATQGPLDRTIPDFWQMIWEQSCAFIVMLTNPIENKKVKCATYWPEKDNYKNLITMRLRNLQEEVWPFYVRRTIGMIKDDFTRQVIQYQFTSWDDKETLETAMPIWEVLDQMWANIEANGFRGPVVVHCSAGVGRTGTFIALDTLRSILLTEKEVDVFNVISDMRNRRMLMIQVEEQYKFLYESLLIFQLLKQTSFKVTKFKRDMRNWWRDVKTRQRERAEKEFELLNDVCPPKKYSRQQDGELMENRHKNRFKELIPYDENRPLLMTTPTMDPNPNNYINASFHHSFQKKNAFIATQSPLPETMGAFWSLVFDYSVATIVMFDEDERECPVYWPNLRQEFQYGYFSISCPGEDQLTNHVKSRKFTLTSRMETRYIKQLCVDGRQDQNAMADCMTAVVKFVRDWQRETGNNPILVHCRSGLGLAGCFMAIYSAIDRLNTQHVVDVFTTVRRLRHTRPNVVDTKDRYEMIYEALNIYLIQTEKSYSNFHDF</sequence>
<dbReference type="SMART" id="SM00194">
    <property type="entry name" value="PTPc"/>
    <property type="match status" value="2"/>
</dbReference>
<dbReference type="InterPro" id="IPR016130">
    <property type="entry name" value="Tyr_Pase_AS"/>
</dbReference>
<comment type="catalytic activity">
    <reaction evidence="4">
        <text>O-phospho-L-tyrosyl-[protein] + H2O = L-tyrosyl-[protein] + phosphate</text>
        <dbReference type="Rhea" id="RHEA:10684"/>
        <dbReference type="Rhea" id="RHEA-COMP:10136"/>
        <dbReference type="Rhea" id="RHEA-COMP:20101"/>
        <dbReference type="ChEBI" id="CHEBI:15377"/>
        <dbReference type="ChEBI" id="CHEBI:43474"/>
        <dbReference type="ChEBI" id="CHEBI:46858"/>
        <dbReference type="ChEBI" id="CHEBI:61978"/>
        <dbReference type="EC" id="3.1.3.48"/>
    </reaction>
</comment>
<dbReference type="PRINTS" id="PR00700">
    <property type="entry name" value="PRTYPHPHTASE"/>
</dbReference>
<keyword evidence="9" id="KW-0675">Receptor</keyword>
<dbReference type="SUPFAM" id="SSF52799">
    <property type="entry name" value="(Phosphotyrosine protein) phosphatases II"/>
    <property type="match status" value="2"/>
</dbReference>
<feature type="region of interest" description="Disordered" evidence="5">
    <location>
        <begin position="46"/>
        <end position="104"/>
    </location>
</feature>
<proteinExistence type="predicted"/>
<dbReference type="InterPro" id="IPR003595">
    <property type="entry name" value="Tyr_Pase_cat"/>
</dbReference>
<protein>
    <recommendedName>
        <fullName evidence="1">protein-tyrosine-phosphatase</fullName>
        <ecNumber evidence="1">3.1.3.48</ecNumber>
    </recommendedName>
</protein>
<dbReference type="InterPro" id="IPR000387">
    <property type="entry name" value="Tyr_Pase_dom"/>
</dbReference>
<name>A0A9Q1C9F1_HOLLE</name>
<evidence type="ECO:0000256" key="1">
    <source>
        <dbReference type="ARBA" id="ARBA00013064"/>
    </source>
</evidence>
<dbReference type="Proteomes" id="UP001152320">
    <property type="component" value="Chromosome 6"/>
</dbReference>
<keyword evidence="6" id="KW-1133">Transmembrane helix</keyword>
<keyword evidence="6" id="KW-0812">Transmembrane</keyword>
<comment type="caution">
    <text evidence="9">The sequence shown here is derived from an EMBL/GenBank/DDBJ whole genome shotgun (WGS) entry which is preliminary data.</text>
</comment>
<keyword evidence="10" id="KW-1185">Reference proteome</keyword>
<feature type="domain" description="Tyrosine-protein phosphatase" evidence="7">
    <location>
        <begin position="137"/>
        <end position="396"/>
    </location>
</feature>
<dbReference type="PROSITE" id="PS00383">
    <property type="entry name" value="TYR_PHOSPHATASE_1"/>
    <property type="match status" value="1"/>
</dbReference>
<gene>
    <name evidence="9" type="ORF">HOLleu_14973</name>
</gene>
<dbReference type="Gene3D" id="3.90.190.10">
    <property type="entry name" value="Protein tyrosine phosphatase superfamily"/>
    <property type="match status" value="2"/>
</dbReference>
<dbReference type="InterPro" id="IPR000242">
    <property type="entry name" value="PTP_cat"/>
</dbReference>
<evidence type="ECO:0000256" key="3">
    <source>
        <dbReference type="ARBA" id="ARBA00022912"/>
    </source>
</evidence>
<accession>A0A9Q1C9F1</accession>
<dbReference type="CDD" id="cd00047">
    <property type="entry name" value="PTPc"/>
    <property type="match status" value="2"/>
</dbReference>
<evidence type="ECO:0000259" key="7">
    <source>
        <dbReference type="PROSITE" id="PS50055"/>
    </source>
</evidence>
<feature type="domain" description="Tyrosine-protein phosphatase" evidence="7">
    <location>
        <begin position="428"/>
        <end position="684"/>
    </location>
</feature>
<dbReference type="PROSITE" id="PS50056">
    <property type="entry name" value="TYR_PHOSPHATASE_2"/>
    <property type="match status" value="2"/>
</dbReference>
<evidence type="ECO:0000256" key="6">
    <source>
        <dbReference type="SAM" id="Phobius"/>
    </source>
</evidence>
<feature type="compositionally biased region" description="Basic residues" evidence="5">
    <location>
        <begin position="48"/>
        <end position="61"/>
    </location>
</feature>
<dbReference type="PANTHER" id="PTHR19134">
    <property type="entry name" value="RECEPTOR-TYPE TYROSINE-PROTEIN PHOSPHATASE"/>
    <property type="match status" value="1"/>
</dbReference>
<evidence type="ECO:0000313" key="10">
    <source>
        <dbReference type="Proteomes" id="UP001152320"/>
    </source>
</evidence>
<evidence type="ECO:0000256" key="4">
    <source>
        <dbReference type="ARBA" id="ARBA00051722"/>
    </source>
</evidence>
<dbReference type="SMART" id="SM00404">
    <property type="entry name" value="PTPc_motif"/>
    <property type="match status" value="2"/>
</dbReference>
<keyword evidence="6" id="KW-0472">Membrane</keyword>
<dbReference type="EC" id="3.1.3.48" evidence="1"/>
<dbReference type="EMBL" id="JAIZAY010000006">
    <property type="protein sequence ID" value="KAJ8040628.1"/>
    <property type="molecule type" value="Genomic_DNA"/>
</dbReference>
<dbReference type="OrthoDB" id="6144703at2759"/>